<keyword evidence="3" id="KW-1185">Reference proteome</keyword>
<dbReference type="InterPro" id="IPR039209">
    <property type="entry name" value="OBI1"/>
</dbReference>
<dbReference type="GO" id="GO:0006513">
    <property type="term" value="P:protein monoubiquitination"/>
    <property type="evidence" value="ECO:0007669"/>
    <property type="project" value="InterPro"/>
</dbReference>
<evidence type="ECO:0000256" key="1">
    <source>
        <dbReference type="SAM" id="Coils"/>
    </source>
</evidence>
<organism evidence="2 3">
    <name type="scientific">Sinocyclocheilus anshuiensis</name>
    <dbReference type="NCBI Taxonomy" id="1608454"/>
    <lineage>
        <taxon>Eukaryota</taxon>
        <taxon>Metazoa</taxon>
        <taxon>Chordata</taxon>
        <taxon>Craniata</taxon>
        <taxon>Vertebrata</taxon>
        <taxon>Euteleostomi</taxon>
        <taxon>Actinopterygii</taxon>
        <taxon>Neopterygii</taxon>
        <taxon>Teleostei</taxon>
        <taxon>Ostariophysi</taxon>
        <taxon>Cypriniformes</taxon>
        <taxon>Cyprinidae</taxon>
        <taxon>Cyprininae</taxon>
        <taxon>Sinocyclocheilus</taxon>
    </lineage>
</organism>
<accession>A0A671K9I1</accession>
<proteinExistence type="predicted"/>
<dbReference type="PANTHER" id="PTHR14609:SF1">
    <property type="entry name" value="ORC UBIQUITIN LIGASE 1"/>
    <property type="match status" value="1"/>
</dbReference>
<evidence type="ECO:0000313" key="3">
    <source>
        <dbReference type="Proteomes" id="UP000472260"/>
    </source>
</evidence>
<dbReference type="Ensembl" id="ENSSANT00000002176.1">
    <property type="protein sequence ID" value="ENSSANP00000002013.1"/>
    <property type="gene ID" value="ENSSANG00000001177.1"/>
</dbReference>
<protein>
    <submittedName>
        <fullName evidence="2">Uncharacterized protein</fullName>
    </submittedName>
</protein>
<feature type="coiled-coil region" evidence="1">
    <location>
        <begin position="74"/>
        <end position="150"/>
    </location>
</feature>
<evidence type="ECO:0000313" key="2">
    <source>
        <dbReference type="Ensembl" id="ENSSANP00000002013.1"/>
    </source>
</evidence>
<dbReference type="Proteomes" id="UP000472260">
    <property type="component" value="Unassembled WGS sequence"/>
</dbReference>
<reference evidence="2" key="2">
    <citation type="submission" date="2025-09" db="UniProtKB">
        <authorList>
            <consortium name="Ensembl"/>
        </authorList>
    </citation>
    <scope>IDENTIFICATION</scope>
</reference>
<dbReference type="GO" id="GO:0006275">
    <property type="term" value="P:regulation of DNA replication"/>
    <property type="evidence" value="ECO:0007669"/>
    <property type="project" value="InterPro"/>
</dbReference>
<keyword evidence="1" id="KW-0175">Coiled coil</keyword>
<name>A0A671K9I1_9TELE</name>
<dbReference type="GO" id="GO:0004842">
    <property type="term" value="F:ubiquitin-protein transferase activity"/>
    <property type="evidence" value="ECO:0007669"/>
    <property type="project" value="InterPro"/>
</dbReference>
<dbReference type="PANTHER" id="PTHR14609">
    <property type="entry name" value="RING FINGER PROTEIN 219"/>
    <property type="match status" value="1"/>
</dbReference>
<dbReference type="AlphaFoldDB" id="A0A671K9I1"/>
<sequence>LLILCDLRLTVMTLQFTCWFALIYISKVLWLEKSSQCPTCRVAITPENPCREIIGATTDCESSESHSVKRRLRKTRGELLLREYEDEIKTLLKENEDLKSKNLSLEMQLKTAVEPSTVLVPQSETSSVDLSALEESANKLRAANDLYRKQHASFPQANKTLRSQNFDLIQENMHLKAEVDSRSPQKYTLCS</sequence>
<reference evidence="2" key="1">
    <citation type="submission" date="2025-08" db="UniProtKB">
        <authorList>
            <consortium name="Ensembl"/>
        </authorList>
    </citation>
    <scope>IDENTIFICATION</scope>
</reference>